<dbReference type="Gene3D" id="1.20.1530.10">
    <property type="entry name" value="Na+/H+ antiporter like domain"/>
    <property type="match status" value="1"/>
</dbReference>
<gene>
    <name evidence="6 7" type="primary">nhaA</name>
    <name evidence="7" type="ordered locus">BAnh1_03330</name>
</gene>
<dbReference type="PANTHER" id="PTHR30341">
    <property type="entry name" value="SODIUM ION/PROTON ANTIPORTER NHAA-RELATED"/>
    <property type="match status" value="1"/>
</dbReference>
<dbReference type="Proteomes" id="UP000011729">
    <property type="component" value="Chromosome"/>
</dbReference>
<evidence type="ECO:0000256" key="2">
    <source>
        <dbReference type="ARBA" id="ARBA00022475"/>
    </source>
</evidence>
<feature type="transmembrane region" description="Helical" evidence="6">
    <location>
        <begin position="69"/>
        <end position="93"/>
    </location>
</feature>
<dbReference type="PATRIC" id="fig|1094489.3.peg.416"/>
<dbReference type="eggNOG" id="COG3004">
    <property type="taxonomic scope" value="Bacteria"/>
</dbReference>
<dbReference type="Pfam" id="PF06965">
    <property type="entry name" value="Na_H_antiport_1"/>
    <property type="match status" value="1"/>
</dbReference>
<feature type="transmembrane region" description="Helical" evidence="6">
    <location>
        <begin position="170"/>
        <end position="193"/>
    </location>
</feature>
<keyword evidence="6" id="KW-0050">Antiport</keyword>
<feature type="transmembrane region" description="Helical" evidence="6">
    <location>
        <begin position="144"/>
        <end position="163"/>
    </location>
</feature>
<evidence type="ECO:0000256" key="1">
    <source>
        <dbReference type="ARBA" id="ARBA00004429"/>
    </source>
</evidence>
<feature type="transmembrane region" description="Helical" evidence="6">
    <location>
        <begin position="384"/>
        <end position="409"/>
    </location>
</feature>
<dbReference type="InterPro" id="IPR004670">
    <property type="entry name" value="NhaA"/>
</dbReference>
<comment type="similarity">
    <text evidence="6">Belongs to the NhaA Na(+)/H(+) (TC 2.A.33) antiporter family.</text>
</comment>
<evidence type="ECO:0000256" key="3">
    <source>
        <dbReference type="ARBA" id="ARBA00022692"/>
    </source>
</evidence>
<dbReference type="HOGENOM" id="CLU_015803_1_2_5"/>
<keyword evidence="4 6" id="KW-1133">Transmembrane helix</keyword>
<organism evidence="7 8">
    <name type="scientific">Bartonella australis (strain Aust/NH1)</name>
    <dbReference type="NCBI Taxonomy" id="1094489"/>
    <lineage>
        <taxon>Bacteria</taxon>
        <taxon>Pseudomonadati</taxon>
        <taxon>Pseudomonadota</taxon>
        <taxon>Alphaproteobacteria</taxon>
        <taxon>Hyphomicrobiales</taxon>
        <taxon>Bartonellaceae</taxon>
        <taxon>Bartonella</taxon>
    </lineage>
</organism>
<dbReference type="RefSeq" id="WP_015397725.1">
    <property type="nucleotide sequence ID" value="NC_020300.1"/>
</dbReference>
<feature type="transmembrane region" description="Helical" evidence="6">
    <location>
        <begin position="317"/>
        <end position="336"/>
    </location>
</feature>
<dbReference type="KEGG" id="baus:BAnh1_03330"/>
<dbReference type="PANTHER" id="PTHR30341:SF0">
    <property type="entry name" value="NA(+)_H(+) ANTIPORTER NHAA"/>
    <property type="match status" value="1"/>
</dbReference>
<reference evidence="7 8" key="1">
    <citation type="journal article" date="2013" name="PLoS Genet.">
        <title>A gene transfer agent and a dynamic repertoire of secretion systems hold the keys to the explosive radiation of the emerging pathogen Bartonella.</title>
        <authorList>
            <person name="Guy L."/>
            <person name="Nystedt B."/>
            <person name="Toft C."/>
            <person name="Zaremba-Niedzwiedzka K."/>
            <person name="Berglund E.C."/>
            <person name="Granberg F."/>
            <person name="Naslund K."/>
            <person name="Eriksson A.S."/>
            <person name="Andersson S.G."/>
        </authorList>
    </citation>
    <scope>NUCLEOTIDE SEQUENCE [LARGE SCALE GENOMIC DNA]</scope>
    <source>
        <strain evidence="7 8">Aust/NH1</strain>
    </source>
</reference>
<comment type="catalytic activity">
    <reaction evidence="6">
        <text>Na(+)(in) + 2 H(+)(out) = Na(+)(out) + 2 H(+)(in)</text>
        <dbReference type="Rhea" id="RHEA:29251"/>
        <dbReference type="ChEBI" id="CHEBI:15378"/>
        <dbReference type="ChEBI" id="CHEBI:29101"/>
    </reaction>
</comment>
<comment type="subcellular location">
    <subcellularLocation>
        <location evidence="1 6">Cell inner membrane</location>
        <topology evidence="1 6">Multi-pass membrane protein</topology>
    </subcellularLocation>
</comment>
<dbReference type="STRING" id="1094489.BAnh1_03330"/>
<dbReference type="GO" id="GO:0006885">
    <property type="term" value="P:regulation of pH"/>
    <property type="evidence" value="ECO:0007669"/>
    <property type="project" value="UniProtKB-UniRule"/>
</dbReference>
<proteinExistence type="inferred from homology"/>
<feature type="transmembrane region" description="Helical" evidence="6">
    <location>
        <begin position="113"/>
        <end position="132"/>
    </location>
</feature>
<dbReference type="OrthoDB" id="9808135at2"/>
<dbReference type="GO" id="GO:0015385">
    <property type="term" value="F:sodium:proton antiporter activity"/>
    <property type="evidence" value="ECO:0007669"/>
    <property type="project" value="UniProtKB-UniRule"/>
</dbReference>
<keyword evidence="8" id="KW-1185">Reference proteome</keyword>
<keyword evidence="3 6" id="KW-0812">Transmembrane</keyword>
<evidence type="ECO:0000313" key="7">
    <source>
        <dbReference type="EMBL" id="AGF74216.1"/>
    </source>
</evidence>
<feature type="transmembrane region" description="Helical" evidence="6">
    <location>
        <begin position="348"/>
        <end position="372"/>
    </location>
</feature>
<feature type="transmembrane region" description="Helical" evidence="6">
    <location>
        <begin position="421"/>
        <end position="442"/>
    </location>
</feature>
<keyword evidence="5 6" id="KW-0472">Membrane</keyword>
<dbReference type="InterPro" id="IPR023171">
    <property type="entry name" value="Na/H_antiporter_dom_sf"/>
</dbReference>
<keyword evidence="6" id="KW-0915">Sodium</keyword>
<dbReference type="GO" id="GO:0005886">
    <property type="term" value="C:plasma membrane"/>
    <property type="evidence" value="ECO:0007669"/>
    <property type="project" value="UniProtKB-SubCell"/>
</dbReference>
<dbReference type="EMBL" id="CP003123">
    <property type="protein sequence ID" value="AGF74216.1"/>
    <property type="molecule type" value="Genomic_DNA"/>
</dbReference>
<keyword evidence="6" id="KW-0406">Ion transport</keyword>
<name>M1PC67_BARAA</name>
<sequence>MADLSSNRLPNRASRATNRALSAIERFLHIEALSGVVLLLAAAAALIFANSEYSSSYEAFWHTPLGFNFGNFTLSWDLHFWVNDALMTVFFLVAGMEIRREIYEGALSSFKQATLPIIAAIGGVCLPAVIYLSFNFNGGYTHGWAVPTATDIAFAVGILALLGKAIPTNLHIVLLSLAIIDDIIAVLIIAFFYSTNLDLSGLAIALTGVFAVLFFQWIGLASAWLYILPGAIIWWGLMKTGIHPSLAGVILGMMTPVLPTRNLVAPLTILSNAVNALQEKNVKTDLNHISLILKKMRKGQRDIIAPVIRVQKALHPWVAYGVMPIFAFANAGVSFANFDLSSDKSFLIVLGIIVGLCVGKPLGIMTASYLAVKSGLCRLPPNITWAGILLIGCLAGIGFTMSIFVSMLAFKDVVQLDSAKIGVLCGSGLSSLAGLVYGLCYIKNNKKKRTVTLNQ</sequence>
<evidence type="ECO:0000313" key="8">
    <source>
        <dbReference type="Proteomes" id="UP000011729"/>
    </source>
</evidence>
<accession>M1PC67</accession>
<keyword evidence="6" id="KW-0739">Sodium transport</keyword>
<dbReference type="NCBIfam" id="TIGR00773">
    <property type="entry name" value="NhaA"/>
    <property type="match status" value="1"/>
</dbReference>
<comment type="function">
    <text evidence="6">Na(+)/H(+) antiporter that extrudes sodium in exchange for external protons.</text>
</comment>
<keyword evidence="6" id="KW-0813">Transport</keyword>
<dbReference type="HAMAP" id="MF_01844">
    <property type="entry name" value="NhaA"/>
    <property type="match status" value="1"/>
</dbReference>
<evidence type="ECO:0000256" key="5">
    <source>
        <dbReference type="ARBA" id="ARBA00023136"/>
    </source>
</evidence>
<dbReference type="AlphaFoldDB" id="M1PC67"/>
<evidence type="ECO:0000256" key="4">
    <source>
        <dbReference type="ARBA" id="ARBA00022989"/>
    </source>
</evidence>
<keyword evidence="2 6" id="KW-1003">Cell membrane</keyword>
<feature type="transmembrane region" description="Helical" evidence="6">
    <location>
        <begin position="199"/>
        <end position="228"/>
    </location>
</feature>
<keyword evidence="6" id="KW-0997">Cell inner membrane</keyword>
<feature type="transmembrane region" description="Helical" evidence="6">
    <location>
        <begin position="27"/>
        <end position="49"/>
    </location>
</feature>
<evidence type="ECO:0000256" key="6">
    <source>
        <dbReference type="HAMAP-Rule" id="MF_01844"/>
    </source>
</evidence>
<protein>
    <recommendedName>
        <fullName evidence="6">Na(+)/H(+) antiporter NhaA</fullName>
    </recommendedName>
    <alternativeName>
        <fullName evidence="6">Sodium/proton antiporter NhaA</fullName>
    </alternativeName>
</protein>